<proteinExistence type="predicted"/>
<gene>
    <name evidence="2" type="ORF">SSLN_LOCUS11812</name>
</gene>
<evidence type="ECO:0000313" key="2">
    <source>
        <dbReference type="EMBL" id="VDL98197.1"/>
    </source>
</evidence>
<organism evidence="4">
    <name type="scientific">Schistocephalus solidus</name>
    <name type="common">Tapeworm</name>
    <dbReference type="NCBI Taxonomy" id="70667"/>
    <lineage>
        <taxon>Eukaryota</taxon>
        <taxon>Metazoa</taxon>
        <taxon>Spiralia</taxon>
        <taxon>Lophotrochozoa</taxon>
        <taxon>Platyhelminthes</taxon>
        <taxon>Cestoda</taxon>
        <taxon>Eucestoda</taxon>
        <taxon>Diphyllobothriidea</taxon>
        <taxon>Diphyllobothriidae</taxon>
        <taxon>Schistocephalus</taxon>
    </lineage>
</organism>
<reference evidence="2 3" key="2">
    <citation type="submission" date="2018-11" db="EMBL/GenBank/DDBJ databases">
        <authorList>
            <consortium name="Pathogen Informatics"/>
        </authorList>
    </citation>
    <scope>NUCLEOTIDE SEQUENCE [LARGE SCALE GENOMIC DNA]</scope>
    <source>
        <strain evidence="2 3">NST_G2</strain>
    </source>
</reference>
<dbReference type="EMBL" id="UYSU01036814">
    <property type="protein sequence ID" value="VDL98197.1"/>
    <property type="molecule type" value="Genomic_DNA"/>
</dbReference>
<dbReference type="WBParaSite" id="SSLN_0001226201-mRNA-1">
    <property type="protein sequence ID" value="SSLN_0001226201-mRNA-1"/>
    <property type="gene ID" value="SSLN_0001226201"/>
</dbReference>
<name>A0A183T5R4_SCHSO</name>
<protein>
    <submittedName>
        <fullName evidence="4">DUF4150 domain-containing protein</fullName>
    </submittedName>
</protein>
<evidence type="ECO:0000256" key="1">
    <source>
        <dbReference type="SAM" id="MobiDB-lite"/>
    </source>
</evidence>
<evidence type="ECO:0000313" key="3">
    <source>
        <dbReference type="Proteomes" id="UP000275846"/>
    </source>
</evidence>
<accession>A0A183T5R4</accession>
<reference evidence="4" key="1">
    <citation type="submission" date="2016-06" db="UniProtKB">
        <authorList>
            <consortium name="WormBaseParasite"/>
        </authorList>
    </citation>
    <scope>IDENTIFICATION</scope>
</reference>
<keyword evidence="3" id="KW-1185">Reference proteome</keyword>
<dbReference type="AlphaFoldDB" id="A0A183T5R4"/>
<dbReference type="Proteomes" id="UP000275846">
    <property type="component" value="Unassembled WGS sequence"/>
</dbReference>
<dbReference type="OrthoDB" id="6321932at2759"/>
<sequence length="123" mass="13049">MADTHAIATKPKPDKGTVIASASSTAYPAGANTHGGAIATKINSLGWQLWSMGLQTTTAKVRTSAPDQIEKKPASALPRSATILVYRQRMIAKGEPPPSSSSNMMTEDLHHQPGPFSTQIRKP</sequence>
<feature type="region of interest" description="Disordered" evidence="1">
    <location>
        <begin position="93"/>
        <end position="123"/>
    </location>
</feature>
<evidence type="ECO:0000313" key="4">
    <source>
        <dbReference type="WBParaSite" id="SSLN_0001226201-mRNA-1"/>
    </source>
</evidence>